<reference evidence="1" key="1">
    <citation type="submission" date="2023-06" db="EMBL/GenBank/DDBJ databases">
        <title>Genome-scale phylogeny and comparative genomics of the fungal order Sordariales.</title>
        <authorList>
            <consortium name="Lawrence Berkeley National Laboratory"/>
            <person name="Hensen N."/>
            <person name="Bonometti L."/>
            <person name="Westerberg I."/>
            <person name="Brannstrom I.O."/>
            <person name="Guillou S."/>
            <person name="Cros-Aarteil S."/>
            <person name="Calhoun S."/>
            <person name="Haridas S."/>
            <person name="Kuo A."/>
            <person name="Mondo S."/>
            <person name="Pangilinan J."/>
            <person name="Riley R."/>
            <person name="Labutti K."/>
            <person name="Andreopoulos B."/>
            <person name="Lipzen A."/>
            <person name="Chen C."/>
            <person name="Yanf M."/>
            <person name="Daum C."/>
            <person name="Ng V."/>
            <person name="Clum A."/>
            <person name="Steindorff A."/>
            <person name="Ohm R."/>
            <person name="Martin F."/>
            <person name="Silar P."/>
            <person name="Natvig D."/>
            <person name="Lalanne C."/>
            <person name="Gautier V."/>
            <person name="Ament-Velasquez S.L."/>
            <person name="Kruys A."/>
            <person name="Hutchinson M.I."/>
            <person name="Powell A.J."/>
            <person name="Barry K."/>
            <person name="Miller A.N."/>
            <person name="Grigoriev I.V."/>
            <person name="Debuchy R."/>
            <person name="Gladieux P."/>
            <person name="Thoren M.H."/>
            <person name="Johannesson H."/>
        </authorList>
    </citation>
    <scope>NUCLEOTIDE SEQUENCE</scope>
    <source>
        <strain evidence="1">SMH2532-1</strain>
    </source>
</reference>
<protein>
    <submittedName>
        <fullName evidence="1">Uncharacterized protein</fullName>
    </submittedName>
</protein>
<sequence>MVSVLRCADRVMSHVWWARSRLMMCLLHGVDGSRVSQRACVVSVMAALLRYQFKVLSIAVVCDQCLRRHEQSWYKGGHRSMLVIHSSLRMAARHRQLQSPSGRGVGHVSEWGKSSPNHVLDKVGCERIDEVWKGDVCSVSDV</sequence>
<name>A0AA39YHY5_9PEZI</name>
<gene>
    <name evidence="1" type="ORF">B0T16DRAFT_99568</name>
</gene>
<dbReference type="EMBL" id="JAULSV010000002">
    <property type="protein sequence ID" value="KAK0652270.1"/>
    <property type="molecule type" value="Genomic_DNA"/>
</dbReference>
<evidence type="ECO:0000313" key="1">
    <source>
        <dbReference type="EMBL" id="KAK0652270.1"/>
    </source>
</evidence>
<evidence type="ECO:0000313" key="2">
    <source>
        <dbReference type="Proteomes" id="UP001174936"/>
    </source>
</evidence>
<organism evidence="1 2">
    <name type="scientific">Cercophora newfieldiana</name>
    <dbReference type="NCBI Taxonomy" id="92897"/>
    <lineage>
        <taxon>Eukaryota</taxon>
        <taxon>Fungi</taxon>
        <taxon>Dikarya</taxon>
        <taxon>Ascomycota</taxon>
        <taxon>Pezizomycotina</taxon>
        <taxon>Sordariomycetes</taxon>
        <taxon>Sordariomycetidae</taxon>
        <taxon>Sordariales</taxon>
        <taxon>Lasiosphaeriaceae</taxon>
        <taxon>Cercophora</taxon>
    </lineage>
</organism>
<dbReference type="Proteomes" id="UP001174936">
    <property type="component" value="Unassembled WGS sequence"/>
</dbReference>
<proteinExistence type="predicted"/>
<dbReference type="AlphaFoldDB" id="A0AA39YHY5"/>
<comment type="caution">
    <text evidence="1">The sequence shown here is derived from an EMBL/GenBank/DDBJ whole genome shotgun (WGS) entry which is preliminary data.</text>
</comment>
<accession>A0AA39YHY5</accession>
<keyword evidence="2" id="KW-1185">Reference proteome</keyword>